<dbReference type="Pfam" id="PF07532">
    <property type="entry name" value="Big_4"/>
    <property type="match status" value="1"/>
</dbReference>
<feature type="chain" id="PRO_5039954705" evidence="2">
    <location>
        <begin position="28"/>
        <end position="1512"/>
    </location>
</feature>
<dbReference type="CDD" id="cd00413">
    <property type="entry name" value="Glyco_hydrolase_16"/>
    <property type="match status" value="1"/>
</dbReference>
<organism evidence="6 7">
    <name type="scientific">Candidatus Pristimantibacillus lignocellulolyticus</name>
    <dbReference type="NCBI Taxonomy" id="2994561"/>
    <lineage>
        <taxon>Bacteria</taxon>
        <taxon>Bacillati</taxon>
        <taxon>Bacillota</taxon>
        <taxon>Bacilli</taxon>
        <taxon>Bacillales</taxon>
        <taxon>Paenibacillaceae</taxon>
        <taxon>Candidatus Pristimantibacillus</taxon>
    </lineage>
</organism>
<dbReference type="InterPro" id="IPR001119">
    <property type="entry name" value="SLH_dom"/>
</dbReference>
<feature type="compositionally biased region" description="Low complexity" evidence="1">
    <location>
        <begin position="1150"/>
        <end position="1164"/>
    </location>
</feature>
<dbReference type="PROSITE" id="PS51272">
    <property type="entry name" value="SLH"/>
    <property type="match status" value="3"/>
</dbReference>
<dbReference type="GO" id="GO:0005975">
    <property type="term" value="P:carbohydrate metabolic process"/>
    <property type="evidence" value="ECO:0007669"/>
    <property type="project" value="InterPro"/>
</dbReference>
<feature type="domain" description="SLH" evidence="4">
    <location>
        <begin position="1454"/>
        <end position="1512"/>
    </location>
</feature>
<accession>A0A9J6ZH97</accession>
<evidence type="ECO:0000259" key="4">
    <source>
        <dbReference type="PROSITE" id="PS51272"/>
    </source>
</evidence>
<dbReference type="PANTHER" id="PTHR43308:SF5">
    <property type="entry name" value="S-LAYER PROTEIN _ PEPTIDOGLYCAN ENDO-BETA-N-ACETYLGLUCOSAMINIDASE"/>
    <property type="match status" value="1"/>
</dbReference>
<evidence type="ECO:0000259" key="3">
    <source>
        <dbReference type="PROSITE" id="PS50022"/>
    </source>
</evidence>
<feature type="domain" description="SLH" evidence="4">
    <location>
        <begin position="1389"/>
        <end position="1452"/>
    </location>
</feature>
<dbReference type="PROSITE" id="PS50022">
    <property type="entry name" value="FA58C_3"/>
    <property type="match status" value="2"/>
</dbReference>
<protein>
    <submittedName>
        <fullName evidence="6">S-layer homology domain-containing protein</fullName>
    </submittedName>
</protein>
<dbReference type="Gene3D" id="2.60.120.260">
    <property type="entry name" value="Galactose-binding domain-like"/>
    <property type="match status" value="2"/>
</dbReference>
<feature type="domain" description="F5/8 type C" evidence="3">
    <location>
        <begin position="30"/>
        <end position="165"/>
    </location>
</feature>
<dbReference type="Gene3D" id="2.60.120.200">
    <property type="match status" value="1"/>
</dbReference>
<dbReference type="SUPFAM" id="SSF49785">
    <property type="entry name" value="Galactose-binding domain-like"/>
    <property type="match status" value="2"/>
</dbReference>
<sequence>MKKGKRFISIGIIIAMILSMIPMNSFAAEQVEYDVNLALGKTVVVSTTSTDEPTLIASNITDGNANTRWKSKDNDKGTVTIDLGSTFDFNEITINWEGAYGKNYNLQVSTDKATWQTVATINNTSNGLKKHKFNSINARYVKLVNSEFSSSATFISIFEIEVHKRRVLPADQAMNNIIPSVSSIIGGFNADQTIFDINVGNETSTITLTPILAGSSAIALVNGKSVTSGVASEPVELDVGLNPIQVVTADPNDADNSMVYTVNVHRKNYNFNGEQYTNIALNKNVTALKADNSNLTSFWNALRNVNNGNKGDFAQPNLGKDTPWQVKIDLQGSFIVDRFDYYPFKGQYPYDYSIKTSVDGTTWTTVVMDGNTQGEDKTYVISPTTARYVMFSSTKATGFSGIAEMEVYGVSFSLDMLLNVINSMTLPYGQSELSLPSVPDGYNISIKNSSDTNVITTDGNVTFPAAEQVIDITIEVLDQNTAETAEKTIQVTVPAAASVETVETVTNIEVENGTAAALVLAQLPQTAELTLNNGKIVDAAITWAANSIPTYDAYTAGQYTFAGEVVLPYGVNNDHNKSLTVEANVTVKQLTLSHLIIKPGNQTVTVPASDFVRRKFIAEVMSSAGIIIPSEKVEWSISSKPEGVSLDNSGMLVVDSTAQSNQLTITATSLSDETLSASVTVTINKKEDVRDFPANPLEKDGWILDFHDEFDEPKLNKDVWYDGYLTHWANTTESSATNYMLKDGKFILFIDETNVEWSVEDNGNKATGMQSFEKNGLHKWGSHVIPRQDVEDFDGYATKYGYYEIRTKLPGTGFGGHLAWWMVGTQDDAPADDIMGESTKQNAEIDIMEIPYGEILKANPSTYPIIHKWNDPDAPKVWFNSYGLSPNSDSEYHTFAMDWTPTSLNFYYDNKLVAEGNTSPSYRMMTFFSMYAGAEGYWTGKDNGVYPKDWFIDYFRVYKKDEPASDLNLAALSTSEGDIDYKNGTITYAMDVSETTESITVTPTGNTDLQTIAVNGETVESGTESQAIPLAMGVNKVKVMVTAGNGDYKYHTLTINRVDPNAQTDKTALIEEITKAQLAYDSAVEGNQPGQYPATAMEALSEAIVAAAVVVNDNSATQEIINIAFETLSTKLSEFKNSVNKAPDSGSGNGSNNGNNEGNTNNNGDLIIKVEDVNGFTTSRTMSEVLNAERVIIQTEQMGLEVTQETMKQLSQLLSNEELLTSKFNLSINKQNPTEEHRTLDSVTDSNKADAKLLVSIMDLDLTIRRQDGTSIQVAPIIVSIPLNDIVQDQHTALYRILEDGKLEYLGGKVVDGQLVVQLHQNGTYALLKVTKQYNDISSEHWATEAIEELTKRLVMNGTSGNTFNPSGNVTRAEFVTMLIRAIQFNNTGKLSFDDVTSGIWYEDSVKSAVEAGIVQGYTNSSFRPQAHITREEMVAMLIRAYQAVGKDIAPSSNHAISDANDIAPWAKDYVAQAYDLQLVQGSQPGKFVPKGLTTRAEAAVVIYNLLKQLGI</sequence>
<dbReference type="InterPro" id="IPR000757">
    <property type="entry name" value="Beta-glucanase-like"/>
</dbReference>
<evidence type="ECO:0000313" key="7">
    <source>
        <dbReference type="Proteomes" id="UP001056756"/>
    </source>
</evidence>
<evidence type="ECO:0000313" key="6">
    <source>
        <dbReference type="EMBL" id="URN95391.1"/>
    </source>
</evidence>
<keyword evidence="2" id="KW-0732">Signal</keyword>
<dbReference type="KEGG" id="plig:NAG76_03770"/>
<feature type="signal peptide" evidence="2">
    <location>
        <begin position="1"/>
        <end position="27"/>
    </location>
</feature>
<evidence type="ECO:0000259" key="5">
    <source>
        <dbReference type="PROSITE" id="PS51762"/>
    </source>
</evidence>
<dbReference type="PROSITE" id="PS51762">
    <property type="entry name" value="GH16_2"/>
    <property type="match status" value="1"/>
</dbReference>
<dbReference type="Pfam" id="PF00754">
    <property type="entry name" value="F5_F8_type_C"/>
    <property type="match status" value="1"/>
</dbReference>
<dbReference type="Pfam" id="PF22633">
    <property type="entry name" value="F5_F8_type_C_2"/>
    <property type="match status" value="1"/>
</dbReference>
<dbReference type="InterPro" id="IPR008979">
    <property type="entry name" value="Galactose-bd-like_sf"/>
</dbReference>
<dbReference type="EMBL" id="CP097899">
    <property type="protein sequence ID" value="URN95391.1"/>
    <property type="molecule type" value="Genomic_DNA"/>
</dbReference>
<feature type="domain" description="SLH" evidence="4">
    <location>
        <begin position="1330"/>
        <end position="1388"/>
    </location>
</feature>
<gene>
    <name evidence="6" type="ORF">NAG76_03770</name>
</gene>
<dbReference type="Pfam" id="PF00722">
    <property type="entry name" value="Glyco_hydro_16"/>
    <property type="match status" value="1"/>
</dbReference>
<dbReference type="InterPro" id="IPR051465">
    <property type="entry name" value="Cell_Envelope_Struct_Comp"/>
</dbReference>
<dbReference type="SUPFAM" id="SSF49899">
    <property type="entry name" value="Concanavalin A-like lectins/glucanases"/>
    <property type="match status" value="1"/>
</dbReference>
<reference evidence="6" key="1">
    <citation type="submission" date="2022-05" db="EMBL/GenBank/DDBJ databases">
        <title>Novel bacterial taxa in a minimal lignocellulolytic consortium and its capacity to transform plastics disclosed by genome-resolved metagenomics.</title>
        <authorList>
            <person name="Rodriguez C.A.D."/>
            <person name="Diaz-Garcia L."/>
            <person name="Herrera K."/>
            <person name="Tarazona N.A."/>
            <person name="Sproer C."/>
            <person name="Overmann J."/>
            <person name="Jimenez D.J."/>
        </authorList>
    </citation>
    <scope>NUCLEOTIDE SEQUENCE</scope>
    <source>
        <strain evidence="6">MAG5</strain>
    </source>
</reference>
<dbReference type="Pfam" id="PF00395">
    <property type="entry name" value="SLH"/>
    <property type="match status" value="3"/>
</dbReference>
<dbReference type="Gene3D" id="1.20.1270.90">
    <property type="entry name" value="AF1782-like"/>
    <property type="match status" value="1"/>
</dbReference>
<feature type="domain" description="F5/8 type C" evidence="3">
    <location>
        <begin position="274"/>
        <end position="410"/>
    </location>
</feature>
<dbReference type="PANTHER" id="PTHR43308">
    <property type="entry name" value="OUTER MEMBRANE PROTEIN ALPHA-RELATED"/>
    <property type="match status" value="1"/>
</dbReference>
<feature type="region of interest" description="Disordered" evidence="1">
    <location>
        <begin position="1139"/>
        <end position="1166"/>
    </location>
</feature>
<dbReference type="InterPro" id="IPR000421">
    <property type="entry name" value="FA58C"/>
</dbReference>
<evidence type="ECO:0000256" key="1">
    <source>
        <dbReference type="SAM" id="MobiDB-lite"/>
    </source>
</evidence>
<dbReference type="Proteomes" id="UP001056756">
    <property type="component" value="Chromosome"/>
</dbReference>
<evidence type="ECO:0000256" key="2">
    <source>
        <dbReference type="SAM" id="SignalP"/>
    </source>
</evidence>
<dbReference type="InterPro" id="IPR011081">
    <property type="entry name" value="Big_4"/>
</dbReference>
<dbReference type="InterPro" id="IPR013320">
    <property type="entry name" value="ConA-like_dom_sf"/>
</dbReference>
<name>A0A9J6ZH97_9BACL</name>
<proteinExistence type="predicted"/>
<dbReference type="InterPro" id="IPR025883">
    <property type="entry name" value="Cadherin-like_domain"/>
</dbReference>
<dbReference type="Pfam" id="PF12733">
    <property type="entry name" value="Cadherin-like"/>
    <property type="match status" value="2"/>
</dbReference>
<dbReference type="GO" id="GO:0004553">
    <property type="term" value="F:hydrolase activity, hydrolyzing O-glycosyl compounds"/>
    <property type="evidence" value="ECO:0007669"/>
    <property type="project" value="InterPro"/>
</dbReference>
<feature type="domain" description="GH16" evidence="5">
    <location>
        <begin position="690"/>
        <end position="963"/>
    </location>
</feature>